<evidence type="ECO:0000313" key="3">
    <source>
        <dbReference type="EnsemblPlants" id="TraesCS7D02G056200.1"/>
    </source>
</evidence>
<dbReference type="Gramene" id="TraesRN7D0100129100.1">
    <property type="protein sequence ID" value="TraesRN7D0100129100.1"/>
    <property type="gene ID" value="TraesRN7D0100129100"/>
</dbReference>
<evidence type="ECO:0000256" key="1">
    <source>
        <dbReference type="SAM" id="MobiDB-lite"/>
    </source>
</evidence>
<dbReference type="OrthoDB" id="694239at2759"/>
<feature type="compositionally biased region" description="Pro residues" evidence="1">
    <location>
        <begin position="381"/>
        <end position="390"/>
    </location>
</feature>
<evidence type="ECO:0000313" key="4">
    <source>
        <dbReference type="Proteomes" id="UP000019116"/>
    </source>
</evidence>
<dbReference type="AlphaFoldDB" id="A0A3B6THW3"/>
<keyword evidence="4" id="KW-1185">Reference proteome</keyword>
<dbReference type="Gramene" id="TraesCS7D03G0126200.1">
    <property type="protein sequence ID" value="TraesCS7D03G0126200.1.CDS"/>
    <property type="gene ID" value="TraesCS7D03G0126200"/>
</dbReference>
<dbReference type="EnsemblPlants" id="TraesCS7D02G056200.1">
    <property type="protein sequence ID" value="TraesCS7D02G056200.1"/>
    <property type="gene ID" value="TraesCS7D02G056200"/>
</dbReference>
<name>A0A3B6THW3_WHEAT</name>
<proteinExistence type="predicted"/>
<dbReference type="PANTHER" id="PTHR45560">
    <property type="entry name" value="OS04G0163150 PROTEIN-RELATED"/>
    <property type="match status" value="1"/>
</dbReference>
<dbReference type="PANTHER" id="PTHR45560:SF6">
    <property type="entry name" value="DUF295 DOMAIN-CONTAINING PROTEIN"/>
    <property type="match status" value="1"/>
</dbReference>
<reference evidence="3" key="1">
    <citation type="submission" date="2018-08" db="EMBL/GenBank/DDBJ databases">
        <authorList>
            <person name="Rossello M."/>
        </authorList>
    </citation>
    <scope>NUCLEOTIDE SEQUENCE [LARGE SCALE GENOMIC DNA]</scope>
    <source>
        <strain evidence="3">cv. Chinese Spring</strain>
    </source>
</reference>
<reference evidence="3" key="2">
    <citation type="submission" date="2018-10" db="UniProtKB">
        <authorList>
            <consortium name="EnsemblPlants"/>
        </authorList>
    </citation>
    <scope>IDENTIFICATION</scope>
</reference>
<evidence type="ECO:0000259" key="2">
    <source>
        <dbReference type="Pfam" id="PF03478"/>
    </source>
</evidence>
<protein>
    <recommendedName>
        <fullName evidence="2">KIB1-4 beta-propeller domain-containing protein</fullName>
    </recommendedName>
</protein>
<accession>A0A3B6THW3</accession>
<dbReference type="STRING" id="4565.A0A3B6THW3"/>
<organism evidence="3">
    <name type="scientific">Triticum aestivum</name>
    <name type="common">Wheat</name>
    <dbReference type="NCBI Taxonomy" id="4565"/>
    <lineage>
        <taxon>Eukaryota</taxon>
        <taxon>Viridiplantae</taxon>
        <taxon>Streptophyta</taxon>
        <taxon>Embryophyta</taxon>
        <taxon>Tracheophyta</taxon>
        <taxon>Spermatophyta</taxon>
        <taxon>Magnoliopsida</taxon>
        <taxon>Liliopsida</taxon>
        <taxon>Poales</taxon>
        <taxon>Poaceae</taxon>
        <taxon>BOP clade</taxon>
        <taxon>Pooideae</taxon>
        <taxon>Triticodae</taxon>
        <taxon>Triticeae</taxon>
        <taxon>Triticinae</taxon>
        <taxon>Triticum</taxon>
    </lineage>
</organism>
<dbReference type="Proteomes" id="UP000019116">
    <property type="component" value="Chromosome 7D"/>
</dbReference>
<dbReference type="Gramene" id="TraesCS7D02G056200.1">
    <property type="protein sequence ID" value="TraesCS7D02G056200.1"/>
    <property type="gene ID" value="TraesCS7D02G056200"/>
</dbReference>
<dbReference type="Pfam" id="PF03478">
    <property type="entry name" value="Beta-prop_KIB1-4"/>
    <property type="match status" value="1"/>
</dbReference>
<feature type="region of interest" description="Disordered" evidence="1">
    <location>
        <begin position="371"/>
        <end position="390"/>
    </location>
</feature>
<sequence length="390" mass="42466">MLRNRADAAATAAGISRLPPDMLANIQARLCVIDRLAFAAAFRMPEAPCLVLPGDASVSATLFSLADSRSAAVRTTGPDHLILGSSSSRVWLVTADVFARLRLVNPVTGELRALPAIKTIPCVDPQHGSVFSFEEKSFIGPPPYPNGFAAMTPSSMRRFFYRKVVLSDSAGIAMLITNLRYGAVAFATAKGRVWRLVPSRHGIAKAGTKCARWPRPPSRDSIEDAVHHDGRFYSITYSGEVEAWEQDADGTGVFTRVVVALGQPWFDHCKYLVTGAGGRLMVVLKQSDKITHRLTFKVQVLDAGAEQWKEAGDIGDSALFVGVNGSLCVSTREHPELRAGYVYYTADDLSLYYPDNQRGAGLFSLKDGREEKVDGLGPHQNKPPPAWFDD</sequence>
<feature type="domain" description="KIB1-4 beta-propeller" evidence="2">
    <location>
        <begin position="63"/>
        <end position="363"/>
    </location>
</feature>
<dbReference type="InterPro" id="IPR005174">
    <property type="entry name" value="KIB1-4_b-propeller"/>
</dbReference>